<sequence length="116" mass="13800">MKFVVDNTFPPEHILVYFVCDFTRPQPKKAKCETGKLSSAVLTRNYQYSHELFTSEANARRWRWRDELISDYNARWSNLLGEISVRRETKVLQEKPVKLQVKCYNRNQSITRETKA</sequence>
<name>A0AAN8JY76_PATCE</name>
<evidence type="ECO:0000313" key="1">
    <source>
        <dbReference type="EMBL" id="KAK6185320.1"/>
    </source>
</evidence>
<evidence type="ECO:0000313" key="2">
    <source>
        <dbReference type="Proteomes" id="UP001347796"/>
    </source>
</evidence>
<protein>
    <submittedName>
        <fullName evidence="1">Uncharacterized protein</fullName>
    </submittedName>
</protein>
<reference evidence="1 2" key="1">
    <citation type="submission" date="2024-01" db="EMBL/GenBank/DDBJ databases">
        <title>The genome of the rayed Mediterranean limpet Patella caerulea (Linnaeus, 1758).</title>
        <authorList>
            <person name="Anh-Thu Weber A."/>
            <person name="Halstead-Nussloch G."/>
        </authorList>
    </citation>
    <scope>NUCLEOTIDE SEQUENCE [LARGE SCALE GENOMIC DNA]</scope>
    <source>
        <strain evidence="1">AATW-2023a</strain>
        <tissue evidence="1">Whole specimen</tissue>
    </source>
</reference>
<dbReference type="AlphaFoldDB" id="A0AAN8JY76"/>
<gene>
    <name evidence="1" type="ORF">SNE40_007580</name>
</gene>
<accession>A0AAN8JY76</accession>
<proteinExistence type="predicted"/>
<dbReference type="EMBL" id="JAZGQO010000006">
    <property type="protein sequence ID" value="KAK6185320.1"/>
    <property type="molecule type" value="Genomic_DNA"/>
</dbReference>
<comment type="caution">
    <text evidence="1">The sequence shown here is derived from an EMBL/GenBank/DDBJ whole genome shotgun (WGS) entry which is preliminary data.</text>
</comment>
<dbReference type="Proteomes" id="UP001347796">
    <property type="component" value="Unassembled WGS sequence"/>
</dbReference>
<organism evidence="1 2">
    <name type="scientific">Patella caerulea</name>
    <name type="common">Rayed Mediterranean limpet</name>
    <dbReference type="NCBI Taxonomy" id="87958"/>
    <lineage>
        <taxon>Eukaryota</taxon>
        <taxon>Metazoa</taxon>
        <taxon>Spiralia</taxon>
        <taxon>Lophotrochozoa</taxon>
        <taxon>Mollusca</taxon>
        <taxon>Gastropoda</taxon>
        <taxon>Patellogastropoda</taxon>
        <taxon>Patelloidea</taxon>
        <taxon>Patellidae</taxon>
        <taxon>Patella</taxon>
    </lineage>
</organism>
<keyword evidence="2" id="KW-1185">Reference proteome</keyword>